<dbReference type="PROSITE" id="PS51257">
    <property type="entry name" value="PROKAR_LIPOPROTEIN"/>
    <property type="match status" value="1"/>
</dbReference>
<dbReference type="PANTHER" id="PTHR30024">
    <property type="entry name" value="ALIPHATIC SULFONATES-BINDING PROTEIN-RELATED"/>
    <property type="match status" value="1"/>
</dbReference>
<keyword evidence="2" id="KW-1185">Reference proteome</keyword>
<organism evidence="1 2">
    <name type="scientific">Thermanaeromonas toyohensis ToBE</name>
    <dbReference type="NCBI Taxonomy" id="698762"/>
    <lineage>
        <taxon>Bacteria</taxon>
        <taxon>Bacillati</taxon>
        <taxon>Bacillota</taxon>
        <taxon>Clostridia</taxon>
        <taxon>Neomoorellales</taxon>
        <taxon>Neomoorellaceae</taxon>
        <taxon>Thermanaeromonas</taxon>
    </lineage>
</organism>
<dbReference type="SUPFAM" id="SSF53850">
    <property type="entry name" value="Periplasmic binding protein-like II"/>
    <property type="match status" value="1"/>
</dbReference>
<evidence type="ECO:0000313" key="2">
    <source>
        <dbReference type="Proteomes" id="UP000192569"/>
    </source>
</evidence>
<dbReference type="STRING" id="698762.SAMN00808754_2846"/>
<protein>
    <submittedName>
        <fullName evidence="1">NitT/TauT family transport system substrate-binding protein</fullName>
    </submittedName>
</protein>
<accession>A0A1W1W1B6</accession>
<dbReference type="Gene3D" id="3.40.190.10">
    <property type="entry name" value="Periplasmic binding protein-like II"/>
    <property type="match status" value="2"/>
</dbReference>
<sequence>MKKGFVLLTLLLSILIWSTSCSKKEVKDSSSSKIPTINFAYITSDHHTPLFIALSEWQKFRDKYDLYLQPVQEREWYDFYADGRKVARVKLISTKQGPDIQRLMAQGNVDIGITGVQALILSVDKGLGAKLISPLQTGGNLLIVKKELPANNWQEFVELVKGKKKQLKIGHPGAQTIASIIFRAALKEEGISFSDDVQDRKADIIFIDMKGHSNLAAAITNHIVDGLIGAEPFPTLAIHEGVAKKVTKLELLPPKGRWKNHACCAVEATDDIIAQHRDLVQKLEELLILATQETNQNRDRAAKVAANWLGVSEEVEREAIQSVNFTTEPSPDWRQSVSTFAQIMDEMGLLSGQLHNLPSDQLEHKILALDIYNAAAHKLRQQGFLK</sequence>
<evidence type="ECO:0000313" key="1">
    <source>
        <dbReference type="EMBL" id="SMB99313.1"/>
    </source>
</evidence>
<dbReference type="Proteomes" id="UP000192569">
    <property type="component" value="Chromosome I"/>
</dbReference>
<dbReference type="EMBL" id="LT838272">
    <property type="protein sequence ID" value="SMB99313.1"/>
    <property type="molecule type" value="Genomic_DNA"/>
</dbReference>
<dbReference type="Pfam" id="PF13379">
    <property type="entry name" value="NMT1_2"/>
    <property type="match status" value="1"/>
</dbReference>
<dbReference type="AlphaFoldDB" id="A0A1W1W1B6"/>
<dbReference type="RefSeq" id="WP_172839175.1">
    <property type="nucleotide sequence ID" value="NZ_LT838272.1"/>
</dbReference>
<proteinExistence type="predicted"/>
<gene>
    <name evidence="1" type="ORF">SAMN00808754_2846</name>
</gene>
<reference evidence="1 2" key="1">
    <citation type="submission" date="2017-04" db="EMBL/GenBank/DDBJ databases">
        <authorList>
            <person name="Afonso C.L."/>
            <person name="Miller P.J."/>
            <person name="Scott M.A."/>
            <person name="Spackman E."/>
            <person name="Goraichik I."/>
            <person name="Dimitrov K.M."/>
            <person name="Suarez D.L."/>
            <person name="Swayne D.E."/>
        </authorList>
    </citation>
    <scope>NUCLEOTIDE SEQUENCE [LARGE SCALE GENOMIC DNA]</scope>
    <source>
        <strain evidence="1 2">ToBE</strain>
    </source>
</reference>
<name>A0A1W1W1B6_9FIRM</name>